<dbReference type="GO" id="GO:0009690">
    <property type="term" value="P:cytokinin metabolic process"/>
    <property type="evidence" value="ECO:0007669"/>
    <property type="project" value="UniProtKB-ARBA"/>
</dbReference>
<organism evidence="5 6">
    <name type="scientific">Solanum commersonii</name>
    <name type="common">Commerson's wild potato</name>
    <name type="synonym">Commerson's nightshade</name>
    <dbReference type="NCBI Taxonomy" id="4109"/>
    <lineage>
        <taxon>Eukaryota</taxon>
        <taxon>Viridiplantae</taxon>
        <taxon>Streptophyta</taxon>
        <taxon>Embryophyta</taxon>
        <taxon>Tracheophyta</taxon>
        <taxon>Spermatophyta</taxon>
        <taxon>Magnoliopsida</taxon>
        <taxon>eudicotyledons</taxon>
        <taxon>Gunneridae</taxon>
        <taxon>Pentapetalae</taxon>
        <taxon>asterids</taxon>
        <taxon>lamiids</taxon>
        <taxon>Solanales</taxon>
        <taxon>Solanaceae</taxon>
        <taxon>Solanoideae</taxon>
        <taxon>Solaneae</taxon>
        <taxon>Solanum</taxon>
    </lineage>
</organism>
<feature type="domain" description="Glycosyltransferase N-terminal" evidence="4">
    <location>
        <begin position="2"/>
        <end position="179"/>
    </location>
</feature>
<reference evidence="5 6" key="1">
    <citation type="submission" date="2020-09" db="EMBL/GenBank/DDBJ databases">
        <title>De no assembly of potato wild relative species, Solanum commersonii.</title>
        <authorList>
            <person name="Cho K."/>
        </authorList>
    </citation>
    <scope>NUCLEOTIDE SEQUENCE [LARGE SCALE GENOMIC DNA]</scope>
    <source>
        <strain evidence="5">LZ3.2</strain>
        <tissue evidence="5">Leaf</tissue>
    </source>
</reference>
<dbReference type="GO" id="GO:0050404">
    <property type="term" value="F:zeatin O-beta-D-xylosyltransferase activity"/>
    <property type="evidence" value="ECO:0007669"/>
    <property type="project" value="UniProtKB-ARBA"/>
</dbReference>
<protein>
    <recommendedName>
        <fullName evidence="4">Glycosyltransferase N-terminal domain-containing protein</fullName>
    </recommendedName>
</protein>
<dbReference type="Gene3D" id="3.40.50.2000">
    <property type="entry name" value="Glycogen Phosphorylase B"/>
    <property type="match status" value="3"/>
</dbReference>
<feature type="non-terminal residue" evidence="5">
    <location>
        <position position="1"/>
    </location>
</feature>
<dbReference type="InterPro" id="IPR058980">
    <property type="entry name" value="Glyco_transf_N"/>
</dbReference>
<dbReference type="PANTHER" id="PTHR48044">
    <property type="entry name" value="GLYCOSYLTRANSFERASE"/>
    <property type="match status" value="1"/>
</dbReference>
<dbReference type="EMBL" id="JACXVP010000004">
    <property type="protein sequence ID" value="KAG5608524.1"/>
    <property type="molecule type" value="Genomic_DNA"/>
</dbReference>
<dbReference type="OrthoDB" id="5835829at2759"/>
<dbReference type="InterPro" id="IPR002213">
    <property type="entry name" value="UDP_glucos_trans"/>
</dbReference>
<comment type="caution">
    <text evidence="5">The sequence shown here is derived from an EMBL/GenBank/DDBJ whole genome shotgun (WGS) entry which is preliminary data.</text>
</comment>
<dbReference type="Proteomes" id="UP000824120">
    <property type="component" value="Chromosome 4"/>
</dbReference>
<keyword evidence="6" id="KW-1185">Reference proteome</keyword>
<sequence length="651" mass="73412">MNIAKVHFHDLPTPEFDSPSPDFNALSKFPSHLQPSWDASMLLREPIASFLRDISSKAKRVIVVHDLLMSYNVQDVSSLPNMESYVFNGISVFTSFCLQSLSRGMSIQHEEELLKKVPSLEGIATDEARDFSASQRRYMDIRSGDIYNTRKVIESKFLDLLAQVASDQNKKNWAIGPVLPTKLYREDPTEVQNSGLSSYMYSCENLTNHEVPIVMVPFPAQGHLNQLLQLSCLISSYGLPVYYVGSAAHNGQARIRANALNPSDIAKVHFHDLPTPEFDSPSPDFNALNKFPSHLQPSWDASMLLREPIASFLRDISSKARRVIVVHDPLMSYNVQDVSSLPNVESYVFNCISVFTLFHWLSLSGGISIRHEENLLKKVPSLEGIMADEARDFSTFQHQCMDIRSGDIHNTSKVIEGKFLDLLEQAETNLNKKQWAIGPVLPTKLDHISNRNDICLEWLNKQPPRSVVFISFGTTISFSDREIKEVAMGLEQSKQRFIWVLRDADRGDIFKGEARKVELPEGFKERVKEVGLVVREWAPQPEILAHSSTGGFMSHCGWNSCIESITMGVPIAAWPMHSDQPINGFFLTEILKIGLLVREWEKREELVSASTIENVVRKLMASEEGDLIRKRAEELGEALRRSTEKGGASRI</sequence>
<gene>
    <name evidence="5" type="ORF">H5410_019805</name>
</gene>
<dbReference type="AlphaFoldDB" id="A0A9J5ZAL9"/>
<comment type="similarity">
    <text evidence="1">Belongs to the UDP-glycosyltransferase family.</text>
</comment>
<dbReference type="InterPro" id="IPR035595">
    <property type="entry name" value="UDP_glycos_trans_CS"/>
</dbReference>
<dbReference type="CDD" id="cd03784">
    <property type="entry name" value="GT1_Gtf-like"/>
    <property type="match status" value="1"/>
</dbReference>
<evidence type="ECO:0000256" key="2">
    <source>
        <dbReference type="ARBA" id="ARBA00022676"/>
    </source>
</evidence>
<evidence type="ECO:0000256" key="1">
    <source>
        <dbReference type="ARBA" id="ARBA00009995"/>
    </source>
</evidence>
<proteinExistence type="inferred from homology"/>
<evidence type="ECO:0000259" key="4">
    <source>
        <dbReference type="Pfam" id="PF26168"/>
    </source>
</evidence>
<feature type="domain" description="Glycosyltransferase N-terminal" evidence="4">
    <location>
        <begin position="210"/>
        <end position="441"/>
    </location>
</feature>
<keyword evidence="3" id="KW-0808">Transferase</keyword>
<dbReference type="PANTHER" id="PTHR48044:SF35">
    <property type="entry name" value="GLYCOSYLTRANSFERASE"/>
    <property type="match status" value="1"/>
</dbReference>
<dbReference type="PROSITE" id="PS00375">
    <property type="entry name" value="UDPGT"/>
    <property type="match status" value="1"/>
</dbReference>
<accession>A0A9J5ZAL9</accession>
<evidence type="ECO:0000313" key="5">
    <source>
        <dbReference type="EMBL" id="KAG5608524.1"/>
    </source>
</evidence>
<dbReference type="Pfam" id="PF26168">
    <property type="entry name" value="Glyco_transf_N"/>
    <property type="match status" value="2"/>
</dbReference>
<dbReference type="FunFam" id="3.40.50.2000:FF:000238">
    <property type="entry name" value="Glycosyltransferase"/>
    <property type="match status" value="1"/>
</dbReference>
<dbReference type="FunFam" id="3.40.50.2000:FF:000060">
    <property type="entry name" value="Glycosyltransferase"/>
    <property type="match status" value="1"/>
</dbReference>
<name>A0A9J5ZAL9_SOLCO</name>
<evidence type="ECO:0000256" key="3">
    <source>
        <dbReference type="ARBA" id="ARBA00022679"/>
    </source>
</evidence>
<evidence type="ECO:0000313" key="6">
    <source>
        <dbReference type="Proteomes" id="UP000824120"/>
    </source>
</evidence>
<dbReference type="GO" id="GO:0016138">
    <property type="term" value="P:glycoside biosynthetic process"/>
    <property type="evidence" value="ECO:0007669"/>
    <property type="project" value="UniProtKB-ARBA"/>
</dbReference>
<keyword evidence="2" id="KW-0328">Glycosyltransferase</keyword>
<dbReference type="SUPFAM" id="SSF53756">
    <property type="entry name" value="UDP-Glycosyltransferase/glycogen phosphorylase"/>
    <property type="match status" value="2"/>
</dbReference>